<reference evidence="1" key="1">
    <citation type="journal article" date="2021" name="PeerJ">
        <title>Extensive microbial diversity within the chicken gut microbiome revealed by metagenomics and culture.</title>
        <authorList>
            <person name="Gilroy R."/>
            <person name="Ravi A."/>
            <person name="Getino M."/>
            <person name="Pursley I."/>
            <person name="Horton D.L."/>
            <person name="Alikhan N.F."/>
            <person name="Baker D."/>
            <person name="Gharbi K."/>
            <person name="Hall N."/>
            <person name="Watson M."/>
            <person name="Adriaenssens E.M."/>
            <person name="Foster-Nyarko E."/>
            <person name="Jarju S."/>
            <person name="Secka A."/>
            <person name="Antonio M."/>
            <person name="Oren A."/>
            <person name="Chaudhuri R.R."/>
            <person name="La Ragione R."/>
            <person name="Hildebrand F."/>
            <person name="Pallen M.J."/>
        </authorList>
    </citation>
    <scope>NUCLEOTIDE SEQUENCE</scope>
    <source>
        <strain evidence="1">CHK185-5351</strain>
    </source>
</reference>
<comment type="caution">
    <text evidence="1">The sequence shown here is derived from an EMBL/GenBank/DDBJ whole genome shotgun (WGS) entry which is preliminary data.</text>
</comment>
<evidence type="ECO:0000313" key="1">
    <source>
        <dbReference type="EMBL" id="HJC14734.1"/>
    </source>
</evidence>
<name>A0A9D2N7Z7_9FIRM</name>
<evidence type="ECO:0000313" key="2">
    <source>
        <dbReference type="Proteomes" id="UP000823849"/>
    </source>
</evidence>
<sequence>MNAYSKSEKGYNRQLATGYAVYMMCGSLFRESYCTNPCEESHLYLHYAGMPRQRQYDTEDEILLQLRQIREDWRLRLEELKCEVHFRREEDRYRILFFTGGFETVESVIEKDGSFQINYSCGE</sequence>
<accession>A0A9D2N7Z7</accession>
<protein>
    <submittedName>
        <fullName evidence="1">Uncharacterized protein</fullName>
    </submittedName>
</protein>
<proteinExistence type="predicted"/>
<dbReference type="EMBL" id="DWWU01000012">
    <property type="protein sequence ID" value="HJC14734.1"/>
    <property type="molecule type" value="Genomic_DNA"/>
</dbReference>
<dbReference type="Proteomes" id="UP000823849">
    <property type="component" value="Unassembled WGS sequence"/>
</dbReference>
<reference evidence="1" key="2">
    <citation type="submission" date="2021-04" db="EMBL/GenBank/DDBJ databases">
        <authorList>
            <person name="Gilroy R."/>
        </authorList>
    </citation>
    <scope>NUCLEOTIDE SEQUENCE</scope>
    <source>
        <strain evidence="1">CHK185-5351</strain>
    </source>
</reference>
<organism evidence="1 2">
    <name type="scientific">Candidatus Fusicatenibacter intestinigallinarum</name>
    <dbReference type="NCBI Taxonomy" id="2838598"/>
    <lineage>
        <taxon>Bacteria</taxon>
        <taxon>Bacillati</taxon>
        <taxon>Bacillota</taxon>
        <taxon>Clostridia</taxon>
        <taxon>Lachnospirales</taxon>
        <taxon>Lachnospiraceae</taxon>
        <taxon>Fusicatenibacter</taxon>
    </lineage>
</organism>
<dbReference type="AlphaFoldDB" id="A0A9D2N7Z7"/>
<gene>
    <name evidence="1" type="ORF">H9705_02740</name>
</gene>